<feature type="chain" id="PRO_5045347746" description="DUF2846 domain-containing protein" evidence="1">
    <location>
        <begin position="28"/>
        <end position="186"/>
    </location>
</feature>
<dbReference type="Proteomes" id="UP001243713">
    <property type="component" value="Chromosome"/>
</dbReference>
<evidence type="ECO:0000313" key="3">
    <source>
        <dbReference type="Proteomes" id="UP001243713"/>
    </source>
</evidence>
<reference evidence="2 3" key="1">
    <citation type="submission" date="2022-03" db="EMBL/GenBank/DDBJ databases">
        <title>Plant growth promoting endophytes with ACC deaminase activity.</title>
        <authorList>
            <person name="Charles T."/>
            <person name="Van Dyk A."/>
            <person name="Cheng J."/>
            <person name="Heil J."/>
        </authorList>
    </citation>
    <scope>NUCLEOTIDE SEQUENCE [LARGE SCALE GENOMIC DNA]</scope>
    <source>
        <strain evidence="2 3">8R6</strain>
    </source>
</reference>
<dbReference type="EMBL" id="CP093428">
    <property type="protein sequence ID" value="WGK88262.1"/>
    <property type="molecule type" value="Genomic_DNA"/>
</dbReference>
<organism evidence="2 3">
    <name type="scientific">Pseudomonas migulae</name>
    <dbReference type="NCBI Taxonomy" id="78543"/>
    <lineage>
        <taxon>Bacteria</taxon>
        <taxon>Pseudomonadati</taxon>
        <taxon>Pseudomonadota</taxon>
        <taxon>Gammaproteobacteria</taxon>
        <taxon>Pseudomonadales</taxon>
        <taxon>Pseudomonadaceae</taxon>
        <taxon>Pseudomonas</taxon>
    </lineage>
</organism>
<accession>A0ABY8MLP0</accession>
<gene>
    <name evidence="2" type="ORF">MOQ58_17145</name>
</gene>
<keyword evidence="1" id="KW-0732">Signal</keyword>
<evidence type="ECO:0000313" key="2">
    <source>
        <dbReference type="EMBL" id="WGK88262.1"/>
    </source>
</evidence>
<name>A0ABY8MLP0_9PSED</name>
<dbReference type="PROSITE" id="PS51257">
    <property type="entry name" value="PROKAR_LIPOPROTEIN"/>
    <property type="match status" value="1"/>
</dbReference>
<dbReference type="RefSeq" id="WP_280161467.1">
    <property type="nucleotide sequence ID" value="NZ_CP093428.1"/>
</dbReference>
<feature type="signal peptide" evidence="1">
    <location>
        <begin position="1"/>
        <end position="27"/>
    </location>
</feature>
<evidence type="ECO:0008006" key="4">
    <source>
        <dbReference type="Google" id="ProtNLM"/>
    </source>
</evidence>
<keyword evidence="3" id="KW-1185">Reference proteome</keyword>
<evidence type="ECO:0000256" key="1">
    <source>
        <dbReference type="SAM" id="SignalP"/>
    </source>
</evidence>
<protein>
    <recommendedName>
        <fullName evidence="4">DUF2846 domain-containing protein</fullName>
    </recommendedName>
</protein>
<sequence>MFKVRQLVVVWFVALLAGCAAVPPEIALDSKVYSAENAGLVVGSFVQAGPYGTWMDFRNVNTGKQYGWGAKDYYSVWLPAGDYEVDQLGARQGVMGAYSAPLRFTVKAGEINYLGELVYGCPPSPRPTALYGVRNCGLLALGTCTVPFASEAICIVDREEQAVKRFLKSNPAFSNMTTRSSLMIGR</sequence>
<proteinExistence type="predicted"/>